<dbReference type="Proteomes" id="UP000324974">
    <property type="component" value="Chromosome"/>
</dbReference>
<dbReference type="RefSeq" id="WP_149112579.1">
    <property type="nucleotide sequence ID" value="NZ_CP042425.1"/>
</dbReference>
<evidence type="ECO:0000313" key="2">
    <source>
        <dbReference type="EMBL" id="QEL18039.1"/>
    </source>
</evidence>
<reference evidence="3" key="1">
    <citation type="submission" date="2019-08" db="EMBL/GenBank/DDBJ databases">
        <title>Limnoglobus roseus gen. nov., sp. nov., a novel freshwater planctomycete with a giant genome from the family Gemmataceae.</title>
        <authorList>
            <person name="Kulichevskaya I.S."/>
            <person name="Naumoff D.G."/>
            <person name="Miroshnikov K."/>
            <person name="Ivanova A."/>
            <person name="Philippov D.A."/>
            <person name="Hakobyan A."/>
            <person name="Rijpstra I.C."/>
            <person name="Sinninghe Damste J.S."/>
            <person name="Liesack W."/>
            <person name="Dedysh S.N."/>
        </authorList>
    </citation>
    <scope>NUCLEOTIDE SEQUENCE [LARGE SCALE GENOMIC DNA]</scope>
    <source>
        <strain evidence="3">PX52</strain>
    </source>
</reference>
<proteinExistence type="predicted"/>
<dbReference type="AlphaFoldDB" id="A0A5C1AF38"/>
<gene>
    <name evidence="2" type="ORF">PX52LOC_05053</name>
</gene>
<accession>A0A5C1AF38</accession>
<evidence type="ECO:0000259" key="1">
    <source>
        <dbReference type="Pfam" id="PF01593"/>
    </source>
</evidence>
<dbReference type="InterPro" id="IPR036188">
    <property type="entry name" value="FAD/NAD-bd_sf"/>
</dbReference>
<dbReference type="GO" id="GO:0016491">
    <property type="term" value="F:oxidoreductase activity"/>
    <property type="evidence" value="ECO:0007669"/>
    <property type="project" value="InterPro"/>
</dbReference>
<feature type="domain" description="Amine oxidase" evidence="1">
    <location>
        <begin position="13"/>
        <end position="411"/>
    </location>
</feature>
<sequence length="420" mass="45224">MSQADVLIVGAGLAGLCCARRLQQCGISAQILEASDGVGGRVRTDVVNGFRLDRGFQVYLPAYPEGQRVLDLPALDLRPFKKGALVWYRGRFRRVTDPSEGVFGAAMGLFNPIGTPLDKLRVARLKARLLGSSWEKLLTSDNGLTLDELRVNRFSAKMIERFFRPWLGGIFLDNSLTTSSRFFRFVFRAFAAGGAALPARGMAAIPEEIASGLSPGAILLNSPAEFVRSGEVRLAGGEAIRARAVVVATDGRVAGQLLGEDVPPVSFHGGTTLYYSAARSPQREPILMLNGEGQGVVNHVAVLSDAAHTYAPAGRALISASVLGIPNASDPDLDRQVRDQLRSWFGEVVTAWELLRVDRIPHALPDQSAGQLDLWQRSVRLRPGLYICGDSRDQASIDGAMTSGFRAAQAVAEDLATQQA</sequence>
<organism evidence="2 3">
    <name type="scientific">Limnoglobus roseus</name>
    <dbReference type="NCBI Taxonomy" id="2598579"/>
    <lineage>
        <taxon>Bacteria</taxon>
        <taxon>Pseudomonadati</taxon>
        <taxon>Planctomycetota</taxon>
        <taxon>Planctomycetia</taxon>
        <taxon>Gemmatales</taxon>
        <taxon>Gemmataceae</taxon>
        <taxon>Limnoglobus</taxon>
    </lineage>
</organism>
<evidence type="ECO:0000313" key="3">
    <source>
        <dbReference type="Proteomes" id="UP000324974"/>
    </source>
</evidence>
<dbReference type="OrthoDB" id="9767561at2"/>
<dbReference type="Pfam" id="PF01593">
    <property type="entry name" value="Amino_oxidase"/>
    <property type="match status" value="1"/>
</dbReference>
<dbReference type="SUPFAM" id="SSF51905">
    <property type="entry name" value="FAD/NAD(P)-binding domain"/>
    <property type="match status" value="1"/>
</dbReference>
<name>A0A5C1AF38_9BACT</name>
<keyword evidence="3" id="KW-1185">Reference proteome</keyword>
<dbReference type="InterPro" id="IPR002937">
    <property type="entry name" value="Amino_oxidase"/>
</dbReference>
<dbReference type="KEGG" id="lrs:PX52LOC_05053"/>
<dbReference type="PANTHER" id="PTHR42841">
    <property type="entry name" value="AMINE OXIDASE"/>
    <property type="match status" value="1"/>
</dbReference>
<dbReference type="Gene3D" id="3.50.50.60">
    <property type="entry name" value="FAD/NAD(P)-binding domain"/>
    <property type="match status" value="1"/>
</dbReference>
<protein>
    <submittedName>
        <fullName evidence="2">FAD-dependent oxidoreductase</fullName>
    </submittedName>
</protein>
<dbReference type="EMBL" id="CP042425">
    <property type="protein sequence ID" value="QEL18039.1"/>
    <property type="molecule type" value="Genomic_DNA"/>
</dbReference>
<dbReference type="PRINTS" id="PR00420">
    <property type="entry name" value="RNGMNOXGNASE"/>
</dbReference>